<dbReference type="Gene3D" id="3.50.50.60">
    <property type="entry name" value="FAD/NAD(P)-binding domain"/>
    <property type="match status" value="2"/>
</dbReference>
<evidence type="ECO:0000259" key="1">
    <source>
        <dbReference type="Pfam" id="PF07992"/>
    </source>
</evidence>
<dbReference type="InterPro" id="IPR023753">
    <property type="entry name" value="FAD/NAD-binding_dom"/>
</dbReference>
<dbReference type="PANTHER" id="PTHR42783:SF3">
    <property type="entry name" value="GLUTAMATE SYNTHASE [NADPH] SMALL CHAIN-RELATED"/>
    <property type="match status" value="1"/>
</dbReference>
<evidence type="ECO:0000313" key="3">
    <source>
        <dbReference type="EMBL" id="AXA35774.1"/>
    </source>
</evidence>
<dbReference type="Gene3D" id="1.10.1060.10">
    <property type="entry name" value="Alpha-helical ferredoxin"/>
    <property type="match status" value="1"/>
</dbReference>
<dbReference type="EMBL" id="CP030759">
    <property type="protein sequence ID" value="AXA35774.1"/>
    <property type="molecule type" value="Genomic_DNA"/>
</dbReference>
<dbReference type="InterPro" id="IPR036188">
    <property type="entry name" value="FAD/NAD-bd_sf"/>
</dbReference>
<dbReference type="PANTHER" id="PTHR42783">
    <property type="entry name" value="GLUTAMATE SYNTHASE [NADPH] SMALL CHAIN"/>
    <property type="match status" value="1"/>
</dbReference>
<dbReference type="InterPro" id="IPR009051">
    <property type="entry name" value="Helical_ferredxn"/>
</dbReference>
<gene>
    <name evidence="3" type="ORF">BRCON_0997</name>
</gene>
<dbReference type="PRINTS" id="PR00419">
    <property type="entry name" value="ADXRDTASE"/>
</dbReference>
<dbReference type="KEGG" id="schv:BRCON_0997"/>
<dbReference type="SUPFAM" id="SSF51971">
    <property type="entry name" value="Nucleotide-binding domain"/>
    <property type="match status" value="1"/>
</dbReference>
<dbReference type="AlphaFoldDB" id="A0A2Z4Y3S2"/>
<protein>
    <submittedName>
        <fullName evidence="3">Glutamate synthase (NADPH), homotetrameric</fullName>
    </submittedName>
</protein>
<name>A0A2Z4Y3S2_SUMC1</name>
<dbReference type="Pfam" id="PF14691">
    <property type="entry name" value="Fer4_20"/>
    <property type="match status" value="1"/>
</dbReference>
<accession>A0A2Z4Y3S2</accession>
<dbReference type="InterPro" id="IPR006004">
    <property type="entry name" value="SudA-like"/>
</dbReference>
<evidence type="ECO:0000313" key="4">
    <source>
        <dbReference type="Proteomes" id="UP000262583"/>
    </source>
</evidence>
<dbReference type="NCBIfam" id="TIGR01316">
    <property type="entry name" value="gltA"/>
    <property type="match status" value="1"/>
</dbReference>
<dbReference type="SUPFAM" id="SSF46548">
    <property type="entry name" value="alpha-helical ferredoxin"/>
    <property type="match status" value="1"/>
</dbReference>
<feature type="domain" description="FAD/NAD(P)-binding" evidence="1">
    <location>
        <begin position="146"/>
        <end position="453"/>
    </location>
</feature>
<evidence type="ECO:0000259" key="2">
    <source>
        <dbReference type="Pfam" id="PF14691"/>
    </source>
</evidence>
<organism evidence="3 4">
    <name type="scientific">Sumerlaea chitinivorans</name>
    <dbReference type="NCBI Taxonomy" id="2250252"/>
    <lineage>
        <taxon>Bacteria</taxon>
        <taxon>Candidatus Sumerlaeota</taxon>
        <taxon>Candidatus Sumerlaeia</taxon>
        <taxon>Candidatus Sumerlaeales</taxon>
        <taxon>Candidatus Sumerlaeaceae</taxon>
        <taxon>Candidatus Sumerlaea</taxon>
    </lineage>
</organism>
<dbReference type="Proteomes" id="UP000262583">
    <property type="component" value="Chromosome"/>
</dbReference>
<dbReference type="GO" id="GO:0016491">
    <property type="term" value="F:oxidoreductase activity"/>
    <property type="evidence" value="ECO:0007669"/>
    <property type="project" value="InterPro"/>
</dbReference>
<proteinExistence type="predicted"/>
<dbReference type="GO" id="GO:0051536">
    <property type="term" value="F:iron-sulfur cluster binding"/>
    <property type="evidence" value="ECO:0007669"/>
    <property type="project" value="InterPro"/>
</dbReference>
<sequence>MNPQEKLKIPRHEMPSLPPEKRVTCYDEVALGFDEKIAREEALRCLQCKRPYCVEGCPVAIDIPAFLREVVAGNFDRAAQIIKQTNSLPSICGRVCPQEKQCEARCVLTKKGHSVAIGALERFVADYARRYDLAPLEIRSAPTHKRVAVVGSGPAGLTAAGTLAQLGHEVTIFEALHEPGGVLVYGIPEFRLPKAIVHEEVSTLRNIGVEFALNVLVGRTLTVDELFAMGYKAVFLAPGAGTPMFMNIPGEGLNGVCSANEFLTRVNLMKAFLFPEYDTPVYCGKRVAVIGGGNTAMDAARTARRFNPEKVYIVYRRTEAEMPARREEIEHAKEEGIEFLCLTTPVAYRGDARGWVCEMECQRMELGEPDASGRRRPVPVEGSNFVVPVDTVIVAIGAKTNDLILKTTQGLSAVRGSYLLVDPKTQMTSRPGVFAGGDIAGGEATVIAAMGQGRTAAHSIHQYIMNGAHGA</sequence>
<dbReference type="Gene3D" id="3.50.50.100">
    <property type="match status" value="1"/>
</dbReference>
<reference evidence="3 4" key="1">
    <citation type="submission" date="2018-05" db="EMBL/GenBank/DDBJ databases">
        <title>A metagenomic window into the 2 km-deep terrestrial subsurface aquifer revealed taxonomically and functionally diverse microbial community comprising novel uncultured bacterial lineages.</title>
        <authorList>
            <person name="Kadnikov V.V."/>
            <person name="Mardanov A.V."/>
            <person name="Beletsky A.V."/>
            <person name="Banks D."/>
            <person name="Pimenov N.V."/>
            <person name="Frank Y.A."/>
            <person name="Karnachuk O.V."/>
            <person name="Ravin N.V."/>
        </authorList>
    </citation>
    <scope>NUCLEOTIDE SEQUENCE [LARGE SCALE GENOMIC DNA]</scope>
    <source>
        <strain evidence="3">BY</strain>
    </source>
</reference>
<dbReference type="Pfam" id="PF07992">
    <property type="entry name" value="Pyr_redox_2"/>
    <property type="match status" value="1"/>
</dbReference>
<feature type="domain" description="Dihydroprymidine dehydrogenase" evidence="2">
    <location>
        <begin position="24"/>
        <end position="130"/>
    </location>
</feature>
<dbReference type="InterPro" id="IPR028261">
    <property type="entry name" value="DPD_II"/>
</dbReference>